<dbReference type="PROSITE" id="PS50054">
    <property type="entry name" value="TYR_PHOSPHATASE_DUAL"/>
    <property type="match status" value="1"/>
</dbReference>
<dbReference type="InterPro" id="IPR000340">
    <property type="entry name" value="Dual-sp_phosphatase_cat-dom"/>
</dbReference>
<dbReference type="EMBL" id="KV784359">
    <property type="protein sequence ID" value="OEU15526.1"/>
    <property type="molecule type" value="Genomic_DNA"/>
</dbReference>
<feature type="signal peptide" evidence="3">
    <location>
        <begin position="1"/>
        <end position="23"/>
    </location>
</feature>
<keyword evidence="3" id="KW-0732">Signal</keyword>
<dbReference type="FunFam" id="3.90.190.10:FF:000157">
    <property type="entry name" value="Protein-tyrosine phosphatase"/>
    <property type="match status" value="1"/>
</dbReference>
<feature type="non-terminal residue" evidence="6">
    <location>
        <position position="194"/>
    </location>
</feature>
<dbReference type="OrthoDB" id="273181at2759"/>
<dbReference type="PANTHER" id="PTHR46274:SF6">
    <property type="entry name" value="TYR_PHOSPHATASE_2 DOMAIN-CONTAINING PROTEIN"/>
    <property type="match status" value="1"/>
</dbReference>
<name>A0A1E7FBK4_9STRA</name>
<dbReference type="Proteomes" id="UP000095751">
    <property type="component" value="Unassembled WGS sequence"/>
</dbReference>
<keyword evidence="1" id="KW-0378">Hydrolase</keyword>
<evidence type="ECO:0000256" key="3">
    <source>
        <dbReference type="SAM" id="SignalP"/>
    </source>
</evidence>
<dbReference type="InterPro" id="IPR020422">
    <property type="entry name" value="TYR_PHOSPHATASE_DUAL_dom"/>
</dbReference>
<protein>
    <submittedName>
        <fullName evidence="6">Phosphatases II</fullName>
    </submittedName>
</protein>
<dbReference type="SMART" id="SM00195">
    <property type="entry name" value="DSPc"/>
    <property type="match status" value="1"/>
</dbReference>
<dbReference type="Pfam" id="PF00782">
    <property type="entry name" value="DSPc"/>
    <property type="match status" value="1"/>
</dbReference>
<evidence type="ECO:0000259" key="4">
    <source>
        <dbReference type="PROSITE" id="PS50054"/>
    </source>
</evidence>
<evidence type="ECO:0000259" key="5">
    <source>
        <dbReference type="PROSITE" id="PS50056"/>
    </source>
</evidence>
<dbReference type="Gene3D" id="3.90.190.10">
    <property type="entry name" value="Protein tyrosine phosphatase superfamily"/>
    <property type="match status" value="1"/>
</dbReference>
<dbReference type="AlphaFoldDB" id="A0A1E7FBK4"/>
<evidence type="ECO:0000256" key="2">
    <source>
        <dbReference type="ARBA" id="ARBA00022912"/>
    </source>
</evidence>
<dbReference type="PROSITE" id="PS50056">
    <property type="entry name" value="TYR_PHOSPHATASE_2"/>
    <property type="match status" value="1"/>
</dbReference>
<gene>
    <name evidence="6" type="ORF">FRACYDRAFT_161852</name>
</gene>
<dbReference type="SUPFAM" id="SSF52799">
    <property type="entry name" value="(Phosphotyrosine protein) phosphatases II"/>
    <property type="match status" value="1"/>
</dbReference>
<dbReference type="PANTHER" id="PTHR46274">
    <property type="entry name" value="PHOSPHATIDYLINOSITOL PHOSPHATASE"/>
    <property type="match status" value="1"/>
</dbReference>
<dbReference type="PROSITE" id="PS00383">
    <property type="entry name" value="TYR_PHOSPHATASE_1"/>
    <property type="match status" value="1"/>
</dbReference>
<dbReference type="InterPro" id="IPR000387">
    <property type="entry name" value="Tyr_Pase_dom"/>
</dbReference>
<reference evidence="6 7" key="1">
    <citation type="submission" date="2016-09" db="EMBL/GenBank/DDBJ databases">
        <title>Extensive genetic diversity and differential bi-allelic expression allows diatom success in the polar Southern Ocean.</title>
        <authorList>
            <consortium name="DOE Joint Genome Institute"/>
            <person name="Mock T."/>
            <person name="Otillar R.P."/>
            <person name="Strauss J."/>
            <person name="Dupont C."/>
            <person name="Frickenhaus S."/>
            <person name="Maumus F."/>
            <person name="Mcmullan M."/>
            <person name="Sanges R."/>
            <person name="Schmutz J."/>
            <person name="Toseland A."/>
            <person name="Valas R."/>
            <person name="Veluchamy A."/>
            <person name="Ward B.J."/>
            <person name="Allen A."/>
            <person name="Barry K."/>
            <person name="Falciatore A."/>
            <person name="Ferrante M."/>
            <person name="Fortunato A.E."/>
            <person name="Gloeckner G."/>
            <person name="Gruber A."/>
            <person name="Hipkin R."/>
            <person name="Janech M."/>
            <person name="Kroth P."/>
            <person name="Leese F."/>
            <person name="Lindquist E."/>
            <person name="Lyon B.R."/>
            <person name="Martin J."/>
            <person name="Mayer C."/>
            <person name="Parker M."/>
            <person name="Quesneville H."/>
            <person name="Raymond J."/>
            <person name="Uhlig C."/>
            <person name="Valentin K.U."/>
            <person name="Worden A.Z."/>
            <person name="Armbrust E.V."/>
            <person name="Bowler C."/>
            <person name="Green B."/>
            <person name="Moulton V."/>
            <person name="Van Oosterhout C."/>
            <person name="Grigoriev I."/>
        </authorList>
    </citation>
    <scope>NUCLEOTIDE SEQUENCE [LARGE SCALE GENOMIC DNA]</scope>
    <source>
        <strain evidence="6 7">CCMP1102</strain>
    </source>
</reference>
<dbReference type="InterPro" id="IPR029021">
    <property type="entry name" value="Prot-tyrosine_phosphatase-like"/>
</dbReference>
<dbReference type="KEGG" id="fcy:FRACYDRAFT_161852"/>
<evidence type="ECO:0000313" key="6">
    <source>
        <dbReference type="EMBL" id="OEU15526.1"/>
    </source>
</evidence>
<sequence>LGLALKSALGLTIVLYALNQSHLLPKPLAAVVSKILFYPTLPITASKRIGKWISKIDDTVVMGGAPLTLFFNYPQKLKDEYGVKGVINMCEEWKGPTRQYKKLGIEELYLPTIDHFEPSQEDLISAISFIKRHEAQGNKVYVHCRAGHGRSGAVVLAWMMHKNYPTITDSEKLNAELRSIRKVRKNLWKQPNVS</sequence>
<feature type="domain" description="Tyrosine specific protein phosphatases" evidence="5">
    <location>
        <begin position="121"/>
        <end position="194"/>
    </location>
</feature>
<organism evidence="6 7">
    <name type="scientific">Fragilariopsis cylindrus CCMP1102</name>
    <dbReference type="NCBI Taxonomy" id="635003"/>
    <lineage>
        <taxon>Eukaryota</taxon>
        <taxon>Sar</taxon>
        <taxon>Stramenopiles</taxon>
        <taxon>Ochrophyta</taxon>
        <taxon>Bacillariophyta</taxon>
        <taxon>Bacillariophyceae</taxon>
        <taxon>Bacillariophycidae</taxon>
        <taxon>Bacillariales</taxon>
        <taxon>Bacillariaceae</taxon>
        <taxon>Fragilariopsis</taxon>
    </lineage>
</organism>
<proteinExistence type="predicted"/>
<feature type="domain" description="Tyrosine-protein phosphatase" evidence="4">
    <location>
        <begin position="52"/>
        <end position="194"/>
    </location>
</feature>
<feature type="non-terminal residue" evidence="6">
    <location>
        <position position="1"/>
    </location>
</feature>
<keyword evidence="2" id="KW-0904">Protein phosphatase</keyword>
<dbReference type="InterPro" id="IPR016130">
    <property type="entry name" value="Tyr_Pase_AS"/>
</dbReference>
<keyword evidence="7" id="KW-1185">Reference proteome</keyword>
<dbReference type="InParanoid" id="A0A1E7FBK4"/>
<accession>A0A1E7FBK4</accession>
<evidence type="ECO:0000256" key="1">
    <source>
        <dbReference type="ARBA" id="ARBA00022801"/>
    </source>
</evidence>
<feature type="chain" id="PRO_5009192910" evidence="3">
    <location>
        <begin position="24"/>
        <end position="194"/>
    </location>
</feature>
<evidence type="ECO:0000313" key="7">
    <source>
        <dbReference type="Proteomes" id="UP000095751"/>
    </source>
</evidence>
<dbReference type="GO" id="GO:0004721">
    <property type="term" value="F:phosphoprotein phosphatase activity"/>
    <property type="evidence" value="ECO:0007669"/>
    <property type="project" value="UniProtKB-KW"/>
</dbReference>